<dbReference type="GO" id="GO:0003677">
    <property type="term" value="F:DNA binding"/>
    <property type="evidence" value="ECO:0007669"/>
    <property type="project" value="TreeGrafter"/>
</dbReference>
<dbReference type="InterPro" id="IPR004875">
    <property type="entry name" value="DDE_SF_endonuclease_dom"/>
</dbReference>
<dbReference type="PANTHER" id="PTHR19303:SF74">
    <property type="entry name" value="POGO TRANSPOSABLE ELEMENT WITH KRAB DOMAIN"/>
    <property type="match status" value="1"/>
</dbReference>
<dbReference type="InterPro" id="IPR036397">
    <property type="entry name" value="RNaseH_sf"/>
</dbReference>
<dbReference type="AlphaFoldDB" id="A0AAV8XE33"/>
<evidence type="ECO:0000259" key="1">
    <source>
        <dbReference type="Pfam" id="PF03184"/>
    </source>
</evidence>
<dbReference type="EMBL" id="JAPWTK010000766">
    <property type="protein sequence ID" value="KAJ8936240.1"/>
    <property type="molecule type" value="Genomic_DNA"/>
</dbReference>
<comment type="caution">
    <text evidence="2">The sequence shown here is derived from an EMBL/GenBank/DDBJ whole genome shotgun (WGS) entry which is preliminary data.</text>
</comment>
<accession>A0AAV8XE33</accession>
<organism evidence="2 3">
    <name type="scientific">Aromia moschata</name>
    <dbReference type="NCBI Taxonomy" id="1265417"/>
    <lineage>
        <taxon>Eukaryota</taxon>
        <taxon>Metazoa</taxon>
        <taxon>Ecdysozoa</taxon>
        <taxon>Arthropoda</taxon>
        <taxon>Hexapoda</taxon>
        <taxon>Insecta</taxon>
        <taxon>Pterygota</taxon>
        <taxon>Neoptera</taxon>
        <taxon>Endopterygota</taxon>
        <taxon>Coleoptera</taxon>
        <taxon>Polyphaga</taxon>
        <taxon>Cucujiformia</taxon>
        <taxon>Chrysomeloidea</taxon>
        <taxon>Cerambycidae</taxon>
        <taxon>Cerambycinae</taxon>
        <taxon>Callichromatini</taxon>
        <taxon>Aromia</taxon>
    </lineage>
</organism>
<proteinExistence type="predicted"/>
<keyword evidence="3" id="KW-1185">Reference proteome</keyword>
<evidence type="ECO:0000313" key="2">
    <source>
        <dbReference type="EMBL" id="KAJ8936240.1"/>
    </source>
</evidence>
<feature type="domain" description="DDE-1" evidence="1">
    <location>
        <begin position="10"/>
        <end position="117"/>
    </location>
</feature>
<name>A0AAV8XE33_9CUCU</name>
<dbReference type="InterPro" id="IPR050863">
    <property type="entry name" value="CenT-Element_Derived"/>
</dbReference>
<dbReference type="PANTHER" id="PTHR19303">
    <property type="entry name" value="TRANSPOSON"/>
    <property type="match status" value="1"/>
</dbReference>
<dbReference type="GO" id="GO:0005634">
    <property type="term" value="C:nucleus"/>
    <property type="evidence" value="ECO:0007669"/>
    <property type="project" value="TreeGrafter"/>
</dbReference>
<dbReference type="Proteomes" id="UP001162162">
    <property type="component" value="Unassembled WGS sequence"/>
</dbReference>
<reference evidence="2" key="1">
    <citation type="journal article" date="2023" name="Insect Mol. Biol.">
        <title>Genome sequencing provides insights into the evolution of gene families encoding plant cell wall-degrading enzymes in longhorned beetles.</title>
        <authorList>
            <person name="Shin N.R."/>
            <person name="Okamura Y."/>
            <person name="Kirsch R."/>
            <person name="Pauchet Y."/>
        </authorList>
    </citation>
    <scope>NUCLEOTIDE SEQUENCE</scope>
    <source>
        <strain evidence="2">AMC_N1</strain>
    </source>
</reference>
<sequence length="222" mass="24967">MSATLETGGPLGATYRCSDNGWINQDLFVDWLEHFSKYAKPSSDDPVLLVCDNHGSHVSLAMYDFCKEHHIHVVSLPHHTSHKTQPLDVSFFGPLKNAFYRECDLHLKVTAHEKIKMFELASLFNKAYVRVATMEKAVAGLRSTGIFPLDVDRFTADDFAPAEEYRTIRTECELENGIQTKIAETPVTTTSEVGGPITSTSATPEIQYRISQHLRVPKYKVH</sequence>
<gene>
    <name evidence="2" type="ORF">NQ318_006166</name>
</gene>
<evidence type="ECO:0000313" key="3">
    <source>
        <dbReference type="Proteomes" id="UP001162162"/>
    </source>
</evidence>
<dbReference type="Gene3D" id="3.30.420.10">
    <property type="entry name" value="Ribonuclease H-like superfamily/Ribonuclease H"/>
    <property type="match status" value="1"/>
</dbReference>
<dbReference type="Pfam" id="PF03184">
    <property type="entry name" value="DDE_1"/>
    <property type="match status" value="1"/>
</dbReference>
<protein>
    <recommendedName>
        <fullName evidence="1">DDE-1 domain-containing protein</fullName>
    </recommendedName>
</protein>